<name>A0A0V1F2J7_9BILA</name>
<sequence length="34" mass="3962">MPPNHGIQQPMPLKRYFTEYNAEYAKNNSKVSAH</sequence>
<comment type="caution">
    <text evidence="1">The sequence shown here is derived from an EMBL/GenBank/DDBJ whole genome shotgun (WGS) entry which is preliminary data.</text>
</comment>
<accession>A0A0V1F2J7</accession>
<gene>
    <name evidence="1" type="ORF">T11_1422</name>
</gene>
<dbReference type="Proteomes" id="UP000055024">
    <property type="component" value="Unassembled WGS sequence"/>
</dbReference>
<dbReference type="EMBL" id="JYDP01006931">
    <property type="protein sequence ID" value="KRY80256.1"/>
    <property type="molecule type" value="Genomic_DNA"/>
</dbReference>
<evidence type="ECO:0000313" key="2">
    <source>
        <dbReference type="Proteomes" id="UP000055024"/>
    </source>
</evidence>
<protein>
    <submittedName>
        <fullName evidence="1">Uncharacterized protein</fullName>
    </submittedName>
</protein>
<dbReference type="AlphaFoldDB" id="A0A0V1F2J7"/>
<reference evidence="1 2" key="1">
    <citation type="submission" date="2015-01" db="EMBL/GenBank/DDBJ databases">
        <title>Evolution of Trichinella species and genotypes.</title>
        <authorList>
            <person name="Korhonen P.K."/>
            <person name="Edoardo P."/>
            <person name="Giuseppe L.R."/>
            <person name="Gasser R.B."/>
        </authorList>
    </citation>
    <scope>NUCLEOTIDE SEQUENCE [LARGE SCALE GENOMIC DNA]</scope>
    <source>
        <strain evidence="1">ISS1029</strain>
    </source>
</reference>
<organism evidence="1 2">
    <name type="scientific">Trichinella zimbabwensis</name>
    <dbReference type="NCBI Taxonomy" id="268475"/>
    <lineage>
        <taxon>Eukaryota</taxon>
        <taxon>Metazoa</taxon>
        <taxon>Ecdysozoa</taxon>
        <taxon>Nematoda</taxon>
        <taxon>Enoplea</taxon>
        <taxon>Dorylaimia</taxon>
        <taxon>Trichinellida</taxon>
        <taxon>Trichinellidae</taxon>
        <taxon>Trichinella</taxon>
    </lineage>
</organism>
<proteinExistence type="predicted"/>
<keyword evidence="2" id="KW-1185">Reference proteome</keyword>
<evidence type="ECO:0000313" key="1">
    <source>
        <dbReference type="EMBL" id="KRY80256.1"/>
    </source>
</evidence>